<keyword evidence="21" id="KW-1185">Reference proteome</keyword>
<evidence type="ECO:0000256" key="14">
    <source>
        <dbReference type="ARBA" id="ARBA00023161"/>
    </source>
</evidence>
<dbReference type="OMA" id="HPEERHG"/>
<feature type="region of interest" description="Disordered" evidence="18">
    <location>
        <begin position="259"/>
        <end position="281"/>
    </location>
</feature>
<dbReference type="GO" id="GO:0030425">
    <property type="term" value="C:dendrite"/>
    <property type="evidence" value="ECO:0007669"/>
    <property type="project" value="UniProtKB-SubCell"/>
</dbReference>
<evidence type="ECO:0000256" key="3">
    <source>
        <dbReference type="ARBA" id="ARBA00004324"/>
    </source>
</evidence>
<evidence type="ECO:0000256" key="11">
    <source>
        <dbReference type="ARBA" id="ARBA00022816"/>
    </source>
</evidence>
<dbReference type="PANTHER" id="PTHR13434">
    <property type="entry name" value="PROTEIN CASC3"/>
    <property type="match status" value="1"/>
</dbReference>
<organism evidence="20 21">
    <name type="scientific">Stegodyphus mimosarum</name>
    <name type="common">African social velvet spider</name>
    <dbReference type="NCBI Taxonomy" id="407821"/>
    <lineage>
        <taxon>Eukaryota</taxon>
        <taxon>Metazoa</taxon>
        <taxon>Ecdysozoa</taxon>
        <taxon>Arthropoda</taxon>
        <taxon>Chelicerata</taxon>
        <taxon>Arachnida</taxon>
        <taxon>Araneae</taxon>
        <taxon>Araneomorphae</taxon>
        <taxon>Entelegynae</taxon>
        <taxon>Eresoidea</taxon>
        <taxon>Eresidae</taxon>
        <taxon>Stegodyphus</taxon>
    </lineage>
</organism>
<keyword evidence="12" id="KW-0810">Translation regulation</keyword>
<accession>A0A087UZG9</accession>
<feature type="compositionally biased region" description="Acidic residues" evidence="18">
    <location>
        <begin position="149"/>
        <end position="161"/>
    </location>
</feature>
<dbReference type="SMART" id="SM01044">
    <property type="entry name" value="Btz"/>
    <property type="match status" value="1"/>
</dbReference>
<keyword evidence="11" id="KW-0509">mRNA transport</keyword>
<dbReference type="GO" id="GO:0008380">
    <property type="term" value="P:RNA splicing"/>
    <property type="evidence" value="ECO:0007669"/>
    <property type="project" value="UniProtKB-KW"/>
</dbReference>
<keyword evidence="17" id="KW-0966">Cell projection</keyword>
<feature type="region of interest" description="Disordered" evidence="18">
    <location>
        <begin position="296"/>
        <end position="368"/>
    </location>
</feature>
<feature type="compositionally biased region" description="Pro residues" evidence="18">
    <location>
        <begin position="680"/>
        <end position="690"/>
    </location>
</feature>
<feature type="region of interest" description="Disordered" evidence="18">
    <location>
        <begin position="1"/>
        <end position="222"/>
    </location>
</feature>
<dbReference type="GO" id="GO:0051028">
    <property type="term" value="P:mRNA transport"/>
    <property type="evidence" value="ECO:0007669"/>
    <property type="project" value="UniProtKB-KW"/>
</dbReference>
<evidence type="ECO:0000256" key="8">
    <source>
        <dbReference type="ARBA" id="ARBA00022490"/>
    </source>
</evidence>
<dbReference type="GO" id="GO:0003729">
    <property type="term" value="F:mRNA binding"/>
    <property type="evidence" value="ECO:0007669"/>
    <property type="project" value="InterPro"/>
</dbReference>
<proteinExistence type="inferred from homology"/>
<feature type="domain" description="Btz" evidence="19">
    <location>
        <begin position="159"/>
        <end position="265"/>
    </location>
</feature>
<comment type="subcellular location">
    <subcellularLocation>
        <location evidence="2">Cell projection</location>
        <location evidence="2">Dendrite</location>
    </subcellularLocation>
    <subcellularLocation>
        <location evidence="1">Cytoplasm</location>
        <location evidence="1">Stress granule</location>
    </subcellularLocation>
    <subcellularLocation>
        <location evidence="4">Cytoplasm</location>
        <location evidence="4">Perinuclear region</location>
    </subcellularLocation>
    <subcellularLocation>
        <location evidence="3">Nucleus speckle</location>
    </subcellularLocation>
</comment>
<feature type="compositionally biased region" description="Basic and acidic residues" evidence="18">
    <location>
        <begin position="105"/>
        <end position="119"/>
    </location>
</feature>
<evidence type="ECO:0000256" key="7">
    <source>
        <dbReference type="ARBA" id="ARBA00022448"/>
    </source>
</evidence>
<dbReference type="PANTHER" id="PTHR13434:SF0">
    <property type="entry name" value="PROTEIN CASC3"/>
    <property type="match status" value="1"/>
</dbReference>
<name>A0A087UZG9_STEMI</name>
<gene>
    <name evidence="20" type="ORF">X975_22384</name>
</gene>
<evidence type="ECO:0000256" key="18">
    <source>
        <dbReference type="SAM" id="MobiDB-lite"/>
    </source>
</evidence>
<dbReference type="InterPro" id="IPR018545">
    <property type="entry name" value="Btz_dom"/>
</dbReference>
<evidence type="ECO:0000256" key="9">
    <source>
        <dbReference type="ARBA" id="ARBA00022664"/>
    </source>
</evidence>
<dbReference type="GO" id="GO:0000184">
    <property type="term" value="P:nuclear-transcribed mRNA catabolic process, nonsense-mediated decay"/>
    <property type="evidence" value="ECO:0007669"/>
    <property type="project" value="UniProtKB-KW"/>
</dbReference>
<feature type="region of interest" description="Disordered" evidence="18">
    <location>
        <begin position="670"/>
        <end position="772"/>
    </location>
</feature>
<protein>
    <recommendedName>
        <fullName evidence="6">Protein CASC3</fullName>
    </recommendedName>
</protein>
<feature type="non-terminal residue" evidence="20">
    <location>
        <position position="772"/>
    </location>
</feature>
<evidence type="ECO:0000256" key="2">
    <source>
        <dbReference type="ARBA" id="ARBA00004279"/>
    </source>
</evidence>
<keyword evidence="15" id="KW-0508">mRNA splicing</keyword>
<evidence type="ECO:0000259" key="19">
    <source>
        <dbReference type="SMART" id="SM01044"/>
    </source>
</evidence>
<comment type="similarity">
    <text evidence="5">Belongs to the CASC3 family.</text>
</comment>
<evidence type="ECO:0000313" key="20">
    <source>
        <dbReference type="EMBL" id="KFM82758.1"/>
    </source>
</evidence>
<reference evidence="20 21" key="1">
    <citation type="submission" date="2013-11" db="EMBL/GenBank/DDBJ databases">
        <title>Genome sequencing of Stegodyphus mimosarum.</title>
        <authorList>
            <person name="Bechsgaard J."/>
        </authorList>
    </citation>
    <scope>NUCLEOTIDE SEQUENCE [LARGE SCALE GENOMIC DNA]</scope>
</reference>
<dbReference type="InterPro" id="IPR028544">
    <property type="entry name" value="CASC3"/>
</dbReference>
<feature type="compositionally biased region" description="Acidic residues" evidence="18">
    <location>
        <begin position="92"/>
        <end position="104"/>
    </location>
</feature>
<dbReference type="EMBL" id="KK122468">
    <property type="protein sequence ID" value="KFM82758.1"/>
    <property type="molecule type" value="Genomic_DNA"/>
</dbReference>
<dbReference type="GO" id="GO:0016607">
    <property type="term" value="C:nuclear speck"/>
    <property type="evidence" value="ECO:0007669"/>
    <property type="project" value="UniProtKB-SubCell"/>
</dbReference>
<feature type="region of interest" description="Disordered" evidence="18">
    <location>
        <begin position="417"/>
        <end position="467"/>
    </location>
</feature>
<evidence type="ECO:0000256" key="4">
    <source>
        <dbReference type="ARBA" id="ARBA00004556"/>
    </source>
</evidence>
<feature type="compositionally biased region" description="Basic and acidic residues" evidence="18">
    <location>
        <begin position="179"/>
        <end position="191"/>
    </location>
</feature>
<keyword evidence="13" id="KW-0694">RNA-binding</keyword>
<dbReference type="STRING" id="407821.A0A087UZG9"/>
<keyword evidence="9" id="KW-0507">mRNA processing</keyword>
<feature type="compositionally biased region" description="Basic residues" evidence="18">
    <location>
        <begin position="305"/>
        <end position="326"/>
    </location>
</feature>
<evidence type="ECO:0000256" key="13">
    <source>
        <dbReference type="ARBA" id="ARBA00022884"/>
    </source>
</evidence>
<feature type="compositionally biased region" description="Basic residues" evidence="18">
    <location>
        <begin position="1"/>
        <end position="10"/>
    </location>
</feature>
<keyword evidence="10" id="KW-0747">Spliceosome</keyword>
<dbReference type="GO" id="GO:0005681">
    <property type="term" value="C:spliceosomal complex"/>
    <property type="evidence" value="ECO:0007669"/>
    <property type="project" value="UniProtKB-KW"/>
</dbReference>
<dbReference type="GO" id="GO:0035145">
    <property type="term" value="C:exon-exon junction complex"/>
    <property type="evidence" value="ECO:0007669"/>
    <property type="project" value="InterPro"/>
</dbReference>
<keyword evidence="14" id="KW-0866">Nonsense-mediated mRNA decay</keyword>
<dbReference type="Proteomes" id="UP000054359">
    <property type="component" value="Unassembled WGS sequence"/>
</dbReference>
<feature type="compositionally biased region" description="Acidic residues" evidence="18">
    <location>
        <begin position="124"/>
        <end position="142"/>
    </location>
</feature>
<keyword evidence="7" id="KW-0813">Transport</keyword>
<evidence type="ECO:0000313" key="21">
    <source>
        <dbReference type="Proteomes" id="UP000054359"/>
    </source>
</evidence>
<evidence type="ECO:0000256" key="10">
    <source>
        <dbReference type="ARBA" id="ARBA00022728"/>
    </source>
</evidence>
<dbReference type="AlphaFoldDB" id="A0A087UZG9"/>
<feature type="compositionally biased region" description="Basic and acidic residues" evidence="18">
    <location>
        <begin position="200"/>
        <end position="222"/>
    </location>
</feature>
<dbReference type="Pfam" id="PF09405">
    <property type="entry name" value="Btz"/>
    <property type="match status" value="1"/>
</dbReference>
<feature type="compositionally biased region" description="Low complexity" evidence="18">
    <location>
        <begin position="740"/>
        <end position="755"/>
    </location>
</feature>
<evidence type="ECO:0000256" key="5">
    <source>
        <dbReference type="ARBA" id="ARBA00009548"/>
    </source>
</evidence>
<feature type="compositionally biased region" description="Basic and acidic residues" evidence="18">
    <location>
        <begin position="728"/>
        <end position="739"/>
    </location>
</feature>
<keyword evidence="16" id="KW-0539">Nucleus</keyword>
<evidence type="ECO:0000256" key="16">
    <source>
        <dbReference type="ARBA" id="ARBA00023242"/>
    </source>
</evidence>
<evidence type="ECO:0000256" key="1">
    <source>
        <dbReference type="ARBA" id="ARBA00004210"/>
    </source>
</evidence>
<dbReference type="OrthoDB" id="657902at2759"/>
<evidence type="ECO:0000256" key="6">
    <source>
        <dbReference type="ARBA" id="ARBA00019964"/>
    </source>
</evidence>
<keyword evidence="8" id="KW-0963">Cytoplasm</keyword>
<dbReference type="GO" id="GO:0006397">
    <property type="term" value="P:mRNA processing"/>
    <property type="evidence" value="ECO:0007669"/>
    <property type="project" value="UniProtKB-KW"/>
</dbReference>
<evidence type="ECO:0000256" key="17">
    <source>
        <dbReference type="ARBA" id="ARBA00023273"/>
    </source>
</evidence>
<feature type="compositionally biased region" description="Basic and acidic residues" evidence="18">
    <location>
        <begin position="351"/>
        <end position="361"/>
    </location>
</feature>
<feature type="compositionally biased region" description="Polar residues" evidence="18">
    <location>
        <begin position="760"/>
        <end position="772"/>
    </location>
</feature>
<sequence length="772" mass="86934">MADRLRRRRMKSDDDSEGSFSESDGEAKGTNDTESSVKGTPEKFSRRRRRRVLSVDTLEEHSFSETDSELEDDAAILKNKKKDATSKLADGSEYESAEDEEEDKTTDKTNGDSRFKDQESLSELVDEEGGEEDIAETEDVEGDFLSGDPPDDASEDGEYVEEERQQGDGEECAPTNAVLEKELDYDEDRRNPQYIPKKGIFYEHDDRNNEDPKEKEEEPLRDRKKKLWLDEGKWGHDRFCEEEQYPKSRHELIETYGYDIRNEDGPPRARRRRRYGRGPTKYERNWEDVTAYGRERFKGSPRGYSRGRRSRGRFRGASRFRGRGRGRYNPQNSNKSENESTSVVEDVTVEEDTHKDTESKDGIPVINNKEFPALPTKEAECAVEPLPERKTYLEKNSTEIIDNKSVRTLTFENSNLSGRNSLERDIPPRRGKTSPFRGSHERGSRKPIPRGSRGTGRGEYNRRGRGNMRHISPRFLENKVNALNSEMEHLSIEEVGNSCNDINSEVIRPGDTNGVLVNNLNGTEVSSIGLKGAGDSAGRPKRYSSLRQRSMPETTTYQTPQQAVPPPHAPYYDAGYQTALYAPSDTGVPTPSTQSQTVASPPIMNPSAYQTFAPTPYTDSYGIRLPVTTPPRLFPQVTVPAGQPILAPPPCITPSPSIMNFAPPPPPAGYHQFAYQQYATPPPPPPPAPPSDMFQTGITYYYPPSQPPPIRPTVQKRPKAAIPILPPPERETKKIDKQDSSQVSNSRNFSDSSSDPVNVEMSSLRTEPPTQM</sequence>
<dbReference type="GO" id="GO:0048471">
    <property type="term" value="C:perinuclear region of cytoplasm"/>
    <property type="evidence" value="ECO:0007669"/>
    <property type="project" value="UniProtKB-SubCell"/>
</dbReference>
<evidence type="ECO:0000256" key="12">
    <source>
        <dbReference type="ARBA" id="ARBA00022845"/>
    </source>
</evidence>
<evidence type="ECO:0000256" key="15">
    <source>
        <dbReference type="ARBA" id="ARBA00023187"/>
    </source>
</evidence>
<dbReference type="GO" id="GO:0010494">
    <property type="term" value="C:cytoplasmic stress granule"/>
    <property type="evidence" value="ECO:0007669"/>
    <property type="project" value="UniProtKB-SubCell"/>
</dbReference>
<dbReference type="GO" id="GO:0006417">
    <property type="term" value="P:regulation of translation"/>
    <property type="evidence" value="ECO:0007669"/>
    <property type="project" value="UniProtKB-KW"/>
</dbReference>